<sequence length="32" mass="3665">MIENLILVIVMGSNLFNIDKTLFSHACSHLKY</sequence>
<organism evidence="1 2">
    <name type="scientific">Tropilaelaps mercedesae</name>
    <dbReference type="NCBI Taxonomy" id="418985"/>
    <lineage>
        <taxon>Eukaryota</taxon>
        <taxon>Metazoa</taxon>
        <taxon>Ecdysozoa</taxon>
        <taxon>Arthropoda</taxon>
        <taxon>Chelicerata</taxon>
        <taxon>Arachnida</taxon>
        <taxon>Acari</taxon>
        <taxon>Parasitiformes</taxon>
        <taxon>Mesostigmata</taxon>
        <taxon>Gamasina</taxon>
        <taxon>Dermanyssoidea</taxon>
        <taxon>Laelapidae</taxon>
        <taxon>Tropilaelaps</taxon>
    </lineage>
</organism>
<name>A0A1V9XLV2_9ACAR</name>
<comment type="caution">
    <text evidence="1">The sequence shown here is derived from an EMBL/GenBank/DDBJ whole genome shotgun (WGS) entry which is preliminary data.</text>
</comment>
<reference evidence="1 2" key="1">
    <citation type="journal article" date="2017" name="Gigascience">
        <title>Draft genome of the honey bee ectoparasitic mite, Tropilaelaps mercedesae, is shaped by the parasitic life history.</title>
        <authorList>
            <person name="Dong X."/>
            <person name="Armstrong S.D."/>
            <person name="Xia D."/>
            <person name="Makepeace B.L."/>
            <person name="Darby A.C."/>
            <person name="Kadowaki T."/>
        </authorList>
    </citation>
    <scope>NUCLEOTIDE SEQUENCE [LARGE SCALE GENOMIC DNA]</scope>
    <source>
        <strain evidence="1">Wuxi-XJTLU</strain>
    </source>
</reference>
<evidence type="ECO:0000313" key="1">
    <source>
        <dbReference type="EMBL" id="OQR74494.1"/>
    </source>
</evidence>
<evidence type="ECO:0000313" key="2">
    <source>
        <dbReference type="Proteomes" id="UP000192247"/>
    </source>
</evidence>
<dbReference type="Proteomes" id="UP000192247">
    <property type="component" value="Unassembled WGS sequence"/>
</dbReference>
<gene>
    <name evidence="1" type="ORF">BIW11_09030</name>
</gene>
<dbReference type="AlphaFoldDB" id="A0A1V9XLV2"/>
<dbReference type="InParanoid" id="A0A1V9XLV2"/>
<proteinExistence type="predicted"/>
<keyword evidence="2" id="KW-1185">Reference proteome</keyword>
<dbReference type="EMBL" id="MNPL01007886">
    <property type="protein sequence ID" value="OQR74494.1"/>
    <property type="molecule type" value="Genomic_DNA"/>
</dbReference>
<protein>
    <submittedName>
        <fullName evidence="1">Uncharacterized protein</fullName>
    </submittedName>
</protein>
<accession>A0A1V9XLV2</accession>